<reference evidence="2 3" key="1">
    <citation type="submission" date="2021-06" db="EMBL/GenBank/DDBJ databases">
        <title>Caerostris darwini draft genome.</title>
        <authorList>
            <person name="Kono N."/>
            <person name="Arakawa K."/>
        </authorList>
    </citation>
    <scope>NUCLEOTIDE SEQUENCE [LARGE SCALE GENOMIC DNA]</scope>
</reference>
<protein>
    <submittedName>
        <fullName evidence="2">Uncharacterized protein</fullName>
    </submittedName>
</protein>
<evidence type="ECO:0000256" key="1">
    <source>
        <dbReference type="SAM" id="MobiDB-lite"/>
    </source>
</evidence>
<name>A0AAV4WBL2_9ARAC</name>
<dbReference type="Proteomes" id="UP001054837">
    <property type="component" value="Unassembled WGS sequence"/>
</dbReference>
<accession>A0AAV4WBL2</accession>
<dbReference type="AlphaFoldDB" id="A0AAV4WBL2"/>
<evidence type="ECO:0000313" key="2">
    <source>
        <dbReference type="EMBL" id="GIY78993.1"/>
    </source>
</evidence>
<feature type="region of interest" description="Disordered" evidence="1">
    <location>
        <begin position="1"/>
        <end position="36"/>
    </location>
</feature>
<proteinExistence type="predicted"/>
<gene>
    <name evidence="2" type="ORF">CDAR_470961</name>
</gene>
<organism evidence="2 3">
    <name type="scientific">Caerostris darwini</name>
    <dbReference type="NCBI Taxonomy" id="1538125"/>
    <lineage>
        <taxon>Eukaryota</taxon>
        <taxon>Metazoa</taxon>
        <taxon>Ecdysozoa</taxon>
        <taxon>Arthropoda</taxon>
        <taxon>Chelicerata</taxon>
        <taxon>Arachnida</taxon>
        <taxon>Araneae</taxon>
        <taxon>Araneomorphae</taxon>
        <taxon>Entelegynae</taxon>
        <taxon>Araneoidea</taxon>
        <taxon>Araneidae</taxon>
        <taxon>Caerostris</taxon>
    </lineage>
</organism>
<dbReference type="EMBL" id="BPLQ01014300">
    <property type="protein sequence ID" value="GIY78993.1"/>
    <property type="molecule type" value="Genomic_DNA"/>
</dbReference>
<sequence>MRKDISPRNPKLPSQFPDGHGGGGKKYPPRDRVQRENQAMVFTKRTRYHPGKKMTKMKTMDFSMNATYFTDFLFLHPVEDTKMKPIPIYHQYLERVAALLTTDLDTQQYCWNTITIACKKILQN</sequence>
<comment type="caution">
    <text evidence="2">The sequence shown here is derived from an EMBL/GenBank/DDBJ whole genome shotgun (WGS) entry which is preliminary data.</text>
</comment>
<evidence type="ECO:0000313" key="3">
    <source>
        <dbReference type="Proteomes" id="UP001054837"/>
    </source>
</evidence>
<keyword evidence="3" id="KW-1185">Reference proteome</keyword>